<protein>
    <submittedName>
        <fullName evidence="2">Uncharacterized protein</fullName>
    </submittedName>
</protein>
<gene>
    <name evidence="2" type="ORF">PILCRDRAFT_709621</name>
</gene>
<dbReference type="InParanoid" id="A0A0C3F2V8"/>
<keyword evidence="1" id="KW-1133">Transmembrane helix</keyword>
<evidence type="ECO:0000313" key="2">
    <source>
        <dbReference type="EMBL" id="KIM74246.1"/>
    </source>
</evidence>
<reference evidence="3" key="2">
    <citation type="submission" date="2015-01" db="EMBL/GenBank/DDBJ databases">
        <title>Evolutionary Origins and Diversification of the Mycorrhizal Mutualists.</title>
        <authorList>
            <consortium name="DOE Joint Genome Institute"/>
            <consortium name="Mycorrhizal Genomics Consortium"/>
            <person name="Kohler A."/>
            <person name="Kuo A."/>
            <person name="Nagy L.G."/>
            <person name="Floudas D."/>
            <person name="Copeland A."/>
            <person name="Barry K.W."/>
            <person name="Cichocki N."/>
            <person name="Veneault-Fourrey C."/>
            <person name="LaButti K."/>
            <person name="Lindquist E.A."/>
            <person name="Lipzen A."/>
            <person name="Lundell T."/>
            <person name="Morin E."/>
            <person name="Murat C."/>
            <person name="Riley R."/>
            <person name="Ohm R."/>
            <person name="Sun H."/>
            <person name="Tunlid A."/>
            <person name="Henrissat B."/>
            <person name="Grigoriev I.V."/>
            <person name="Hibbett D.S."/>
            <person name="Martin F."/>
        </authorList>
    </citation>
    <scope>NUCLEOTIDE SEQUENCE [LARGE SCALE GENOMIC DNA]</scope>
    <source>
        <strain evidence="3">F 1598</strain>
    </source>
</reference>
<keyword evidence="3" id="KW-1185">Reference proteome</keyword>
<organism evidence="2 3">
    <name type="scientific">Piloderma croceum (strain F 1598)</name>
    <dbReference type="NCBI Taxonomy" id="765440"/>
    <lineage>
        <taxon>Eukaryota</taxon>
        <taxon>Fungi</taxon>
        <taxon>Dikarya</taxon>
        <taxon>Basidiomycota</taxon>
        <taxon>Agaricomycotina</taxon>
        <taxon>Agaricomycetes</taxon>
        <taxon>Agaricomycetidae</taxon>
        <taxon>Atheliales</taxon>
        <taxon>Atheliaceae</taxon>
        <taxon>Piloderma</taxon>
    </lineage>
</organism>
<proteinExistence type="predicted"/>
<keyword evidence="1" id="KW-0472">Membrane</keyword>
<name>A0A0C3F2V8_PILCF</name>
<dbReference type="AlphaFoldDB" id="A0A0C3F2V8"/>
<evidence type="ECO:0000313" key="3">
    <source>
        <dbReference type="Proteomes" id="UP000054166"/>
    </source>
</evidence>
<evidence type="ECO:0000256" key="1">
    <source>
        <dbReference type="SAM" id="Phobius"/>
    </source>
</evidence>
<keyword evidence="1" id="KW-0812">Transmembrane</keyword>
<dbReference type="HOGENOM" id="CLU_1245798_0_0_1"/>
<feature type="transmembrane region" description="Helical" evidence="1">
    <location>
        <begin position="162"/>
        <end position="183"/>
    </location>
</feature>
<dbReference type="Proteomes" id="UP000054166">
    <property type="component" value="Unassembled WGS sequence"/>
</dbReference>
<sequence length="222" mass="24794">MSAPRCTLSIAMTQLAKHTPQYTFLTSNCGEFAQVGFWRLACAISQTDGGNTITHANGDVVITLCTARQWVNHNLAQEKAFGDSAFLSCFLHSLVLHVIPRVCLWDIAVPANGRELSIFMDDRINSHAFLLEKSWLISVYRKIVYLRRLGRLVGRCTNDNTVVALTDILILGLSSAINSFILFSVRATSNRRFIWPMDLDTPSHCTHSESTEMGDDEAMTPR</sequence>
<dbReference type="EMBL" id="KN833064">
    <property type="protein sequence ID" value="KIM74246.1"/>
    <property type="molecule type" value="Genomic_DNA"/>
</dbReference>
<accession>A0A0C3F2V8</accession>
<reference evidence="2 3" key="1">
    <citation type="submission" date="2014-04" db="EMBL/GenBank/DDBJ databases">
        <authorList>
            <consortium name="DOE Joint Genome Institute"/>
            <person name="Kuo A."/>
            <person name="Tarkka M."/>
            <person name="Buscot F."/>
            <person name="Kohler A."/>
            <person name="Nagy L.G."/>
            <person name="Floudas D."/>
            <person name="Copeland A."/>
            <person name="Barry K.W."/>
            <person name="Cichocki N."/>
            <person name="Veneault-Fourrey C."/>
            <person name="LaButti K."/>
            <person name="Lindquist E.A."/>
            <person name="Lipzen A."/>
            <person name="Lundell T."/>
            <person name="Morin E."/>
            <person name="Murat C."/>
            <person name="Sun H."/>
            <person name="Tunlid A."/>
            <person name="Henrissat B."/>
            <person name="Grigoriev I.V."/>
            <person name="Hibbett D.S."/>
            <person name="Martin F."/>
            <person name="Nordberg H.P."/>
            <person name="Cantor M.N."/>
            <person name="Hua S.X."/>
        </authorList>
    </citation>
    <scope>NUCLEOTIDE SEQUENCE [LARGE SCALE GENOMIC DNA]</scope>
    <source>
        <strain evidence="2 3">F 1598</strain>
    </source>
</reference>